<sequence>MGFKTSGPALSSRASAASRSSTTGLKASAVSTASPTATLSTASALSRSAAGFKIATVSTTSFSTSLATASALGRSAAGFKIAFFEIIVEVTLPELLKVPWVDRRSKASSLHQGKLAAGIVYFQSKSLAGETAPDESDKSEMLSDDHFDLIERKLSNKN</sequence>
<comment type="caution">
    <text evidence="1">The sequence shown here is derived from an EMBL/GenBank/DDBJ whole genome shotgun (WGS) entry which is preliminary data.</text>
</comment>
<dbReference type="Proteomes" id="UP000775872">
    <property type="component" value="Unassembled WGS sequence"/>
</dbReference>
<protein>
    <submittedName>
        <fullName evidence="1">Uncharacterized protein</fullName>
    </submittedName>
</protein>
<proteinExistence type="predicted"/>
<dbReference type="AlphaFoldDB" id="A0A9N9YVI2"/>
<evidence type="ECO:0000313" key="1">
    <source>
        <dbReference type="EMBL" id="CAH0038951.1"/>
    </source>
</evidence>
<name>A0A9N9YVI2_9HYPO</name>
<dbReference type="EMBL" id="CABFOC020000002">
    <property type="protein sequence ID" value="CAH0038951.1"/>
    <property type="molecule type" value="Genomic_DNA"/>
</dbReference>
<keyword evidence="2" id="KW-1185">Reference proteome</keyword>
<organism evidence="1 2">
    <name type="scientific">Clonostachys solani</name>
    <dbReference type="NCBI Taxonomy" id="160281"/>
    <lineage>
        <taxon>Eukaryota</taxon>
        <taxon>Fungi</taxon>
        <taxon>Dikarya</taxon>
        <taxon>Ascomycota</taxon>
        <taxon>Pezizomycotina</taxon>
        <taxon>Sordariomycetes</taxon>
        <taxon>Hypocreomycetidae</taxon>
        <taxon>Hypocreales</taxon>
        <taxon>Bionectriaceae</taxon>
        <taxon>Clonostachys</taxon>
    </lineage>
</organism>
<dbReference type="OrthoDB" id="5153183at2759"/>
<gene>
    <name evidence="1" type="ORF">CSOL1703_00003400</name>
</gene>
<accession>A0A9N9YVI2</accession>
<evidence type="ECO:0000313" key="2">
    <source>
        <dbReference type="Proteomes" id="UP000775872"/>
    </source>
</evidence>
<reference evidence="1" key="1">
    <citation type="submission" date="2021-10" db="EMBL/GenBank/DDBJ databases">
        <authorList>
            <person name="Piombo E."/>
        </authorList>
    </citation>
    <scope>NUCLEOTIDE SEQUENCE</scope>
</reference>